<keyword evidence="8" id="KW-1278">Translocase</keyword>
<sequence>MKDHLIEVKGLSKVFGFKGAEQPAYALKEINLAIPRGSIYGIIGMSGAGKSTLLRCLTGLESPSEGSILIEGEELTQKSAKDLCRIRQHMGMVFQHFQLFSSRTVAENIAYPMEIHGTPHEQQQHRIDELLSLIGLSHKKHMYPSQLSGGEKQRVGIARALANNPHLLLCDEPTSALDPKTTRSILQFLAQLNQELGLTVIIITHQLETVKQICHRVAVLSHGEIAEEGEVRNVFTRPQHQVTRHLLHLGTDQFPEDLLQQRDTNKKLVRLGFEGHQAKEPVISHLLKRYDVEVNILSGGLDYLQKTIVGNLFVEISGSPDDIQQALEFLQSRQIICEVIS</sequence>
<dbReference type="EMBL" id="LN879502">
    <property type="protein sequence ID" value="CUI17514.1"/>
    <property type="molecule type" value="Genomic_DNA"/>
</dbReference>
<comment type="similarity">
    <text evidence="2">Belongs to the ABC transporter superfamily.</text>
</comment>
<dbReference type="PROSITE" id="PS50893">
    <property type="entry name" value="ABC_TRANSPORTER_2"/>
    <property type="match status" value="1"/>
</dbReference>
<keyword evidence="13" id="KW-1185">Reference proteome</keyword>
<dbReference type="InParanoid" id="A0A0U5JFB2"/>
<dbReference type="Pfam" id="PF09383">
    <property type="entry name" value="NIL"/>
    <property type="match status" value="1"/>
</dbReference>
<evidence type="ECO:0000256" key="10">
    <source>
        <dbReference type="ARBA" id="ARBA00023136"/>
    </source>
</evidence>
<keyword evidence="9" id="KW-0029">Amino-acid transport</keyword>
<dbReference type="Pfam" id="PF00005">
    <property type="entry name" value="ABC_tran"/>
    <property type="match status" value="1"/>
</dbReference>
<proteinExistence type="inferred from homology"/>
<dbReference type="InterPro" id="IPR018449">
    <property type="entry name" value="NIL_domain"/>
</dbReference>
<dbReference type="RefSeq" id="WP_059061711.1">
    <property type="nucleotide sequence ID" value="NZ_LN879502.1"/>
</dbReference>
<dbReference type="SMART" id="SM00382">
    <property type="entry name" value="AAA"/>
    <property type="match status" value="1"/>
</dbReference>
<dbReference type="SMART" id="SM00930">
    <property type="entry name" value="NIL"/>
    <property type="match status" value="1"/>
</dbReference>
<dbReference type="PANTHER" id="PTHR43166">
    <property type="entry name" value="AMINO ACID IMPORT ATP-BINDING PROTEIN"/>
    <property type="match status" value="1"/>
</dbReference>
<dbReference type="PANTHER" id="PTHR43166:SF30">
    <property type="entry name" value="METHIONINE IMPORT ATP-BINDING PROTEIN METN"/>
    <property type="match status" value="1"/>
</dbReference>
<dbReference type="Proteomes" id="UP000069902">
    <property type="component" value="Chromosome cPNK"/>
</dbReference>
<evidence type="ECO:0000256" key="6">
    <source>
        <dbReference type="ARBA" id="ARBA00022741"/>
    </source>
</evidence>
<dbReference type="GO" id="GO:0005886">
    <property type="term" value="C:plasma membrane"/>
    <property type="evidence" value="ECO:0007669"/>
    <property type="project" value="UniProtKB-ARBA"/>
</dbReference>
<dbReference type="InterPro" id="IPR003593">
    <property type="entry name" value="AAA+_ATPase"/>
</dbReference>
<dbReference type="KEGG" id="pnl:PNK_1909"/>
<dbReference type="InterPro" id="IPR041701">
    <property type="entry name" value="MetN_ABC"/>
</dbReference>
<gene>
    <name evidence="12" type="primary">metN</name>
    <name evidence="12" type="ORF">PNK_1909</name>
</gene>
<dbReference type="CDD" id="cd03258">
    <property type="entry name" value="ABC_MetN_methionine_transporter"/>
    <property type="match status" value="1"/>
</dbReference>
<accession>A0A0U5JFB2</accession>
<dbReference type="InterPro" id="IPR045865">
    <property type="entry name" value="ACT-like_dom_sf"/>
</dbReference>
<evidence type="ECO:0000313" key="12">
    <source>
        <dbReference type="EMBL" id="CUI17514.1"/>
    </source>
</evidence>
<evidence type="ECO:0000256" key="2">
    <source>
        <dbReference type="ARBA" id="ARBA00005417"/>
    </source>
</evidence>
<keyword evidence="12" id="KW-0378">Hydrolase</keyword>
<dbReference type="InterPro" id="IPR050086">
    <property type="entry name" value="MetN_ABC_transporter-like"/>
</dbReference>
<keyword evidence="10" id="KW-0472">Membrane</keyword>
<dbReference type="SUPFAM" id="SSF52540">
    <property type="entry name" value="P-loop containing nucleoside triphosphate hydrolases"/>
    <property type="match status" value="1"/>
</dbReference>
<dbReference type="Gene3D" id="3.30.70.260">
    <property type="match status" value="1"/>
</dbReference>
<keyword evidence="4" id="KW-0813">Transport</keyword>
<organism evidence="12 13">
    <name type="scientific">Candidatus Protochlamydia naegleriophila</name>
    <dbReference type="NCBI Taxonomy" id="389348"/>
    <lineage>
        <taxon>Bacteria</taxon>
        <taxon>Pseudomonadati</taxon>
        <taxon>Chlamydiota</taxon>
        <taxon>Chlamydiia</taxon>
        <taxon>Parachlamydiales</taxon>
        <taxon>Parachlamydiaceae</taxon>
        <taxon>Candidatus Protochlamydia</taxon>
    </lineage>
</organism>
<evidence type="ECO:0000313" key="13">
    <source>
        <dbReference type="Proteomes" id="UP000069902"/>
    </source>
</evidence>
<evidence type="ECO:0000256" key="7">
    <source>
        <dbReference type="ARBA" id="ARBA00022840"/>
    </source>
</evidence>
<evidence type="ECO:0000259" key="11">
    <source>
        <dbReference type="PROSITE" id="PS50893"/>
    </source>
</evidence>
<dbReference type="AlphaFoldDB" id="A0A0U5JFB2"/>
<dbReference type="PATRIC" id="fig|389348.3.peg.2144"/>
<evidence type="ECO:0000256" key="9">
    <source>
        <dbReference type="ARBA" id="ARBA00022970"/>
    </source>
</evidence>
<comment type="function">
    <text evidence="1">Part of the ABC transporter FtsEX involved in cellular division. Important for assembly or stability of the septal ring.</text>
</comment>
<dbReference type="InterPro" id="IPR003439">
    <property type="entry name" value="ABC_transporter-like_ATP-bd"/>
</dbReference>
<dbReference type="InterPro" id="IPR027417">
    <property type="entry name" value="P-loop_NTPase"/>
</dbReference>
<evidence type="ECO:0000256" key="8">
    <source>
        <dbReference type="ARBA" id="ARBA00022967"/>
    </source>
</evidence>
<protein>
    <recommendedName>
        <fullName evidence="3">Cell division ATP-binding protein FtsE</fullName>
    </recommendedName>
</protein>
<dbReference type="SUPFAM" id="SSF55021">
    <property type="entry name" value="ACT-like"/>
    <property type="match status" value="1"/>
</dbReference>
<evidence type="ECO:0000256" key="5">
    <source>
        <dbReference type="ARBA" id="ARBA00022475"/>
    </source>
</evidence>
<dbReference type="FunCoup" id="A0A0U5JFB2">
    <property type="interactions" value="138"/>
</dbReference>
<dbReference type="InterPro" id="IPR017871">
    <property type="entry name" value="ABC_transporter-like_CS"/>
</dbReference>
<feature type="domain" description="ABC transporter" evidence="11">
    <location>
        <begin position="6"/>
        <end position="247"/>
    </location>
</feature>
<keyword evidence="7 12" id="KW-0067">ATP-binding</keyword>
<keyword evidence="5" id="KW-1003">Cell membrane</keyword>
<evidence type="ECO:0000256" key="3">
    <source>
        <dbReference type="ARBA" id="ARBA00020019"/>
    </source>
</evidence>
<dbReference type="GO" id="GO:0006865">
    <property type="term" value="P:amino acid transport"/>
    <property type="evidence" value="ECO:0007669"/>
    <property type="project" value="UniProtKB-KW"/>
</dbReference>
<dbReference type="Gene3D" id="3.40.50.300">
    <property type="entry name" value="P-loop containing nucleotide triphosphate hydrolases"/>
    <property type="match status" value="1"/>
</dbReference>
<dbReference type="GO" id="GO:0005524">
    <property type="term" value="F:ATP binding"/>
    <property type="evidence" value="ECO:0007669"/>
    <property type="project" value="UniProtKB-KW"/>
</dbReference>
<dbReference type="GO" id="GO:0016887">
    <property type="term" value="F:ATP hydrolysis activity"/>
    <property type="evidence" value="ECO:0007669"/>
    <property type="project" value="InterPro"/>
</dbReference>
<evidence type="ECO:0000256" key="4">
    <source>
        <dbReference type="ARBA" id="ARBA00022448"/>
    </source>
</evidence>
<dbReference type="STRING" id="389348.PNK_1909"/>
<evidence type="ECO:0000256" key="1">
    <source>
        <dbReference type="ARBA" id="ARBA00002579"/>
    </source>
</evidence>
<dbReference type="FunFam" id="3.40.50.300:FF:000056">
    <property type="entry name" value="Cell division ATP-binding protein FtsE"/>
    <property type="match status" value="1"/>
</dbReference>
<dbReference type="PROSITE" id="PS00211">
    <property type="entry name" value="ABC_TRANSPORTER_1"/>
    <property type="match status" value="1"/>
</dbReference>
<keyword evidence="6" id="KW-0547">Nucleotide-binding</keyword>
<name>A0A0U5JFB2_9BACT</name>
<reference evidence="13" key="1">
    <citation type="submission" date="2015-09" db="EMBL/GenBank/DDBJ databases">
        <authorList>
            <person name="Bertelli C."/>
        </authorList>
    </citation>
    <scope>NUCLEOTIDE SEQUENCE [LARGE SCALE GENOMIC DNA]</scope>
    <source>
        <strain evidence="13">KNic</strain>
    </source>
</reference>